<feature type="compositionally biased region" description="Low complexity" evidence="1">
    <location>
        <begin position="179"/>
        <end position="207"/>
    </location>
</feature>
<reference evidence="3" key="1">
    <citation type="submission" date="2016-10" db="EMBL/GenBank/DDBJ databases">
        <authorList>
            <person name="Jeantristanb JTB J.-T."/>
            <person name="Ricardo R."/>
        </authorList>
    </citation>
    <scope>NUCLEOTIDE SEQUENCE [LARGE SCALE GENOMIC DNA]</scope>
</reference>
<gene>
    <name evidence="2" type="ORF">BZ3500_MVSOF-1268-A1-R1_CHR9G10468</name>
</gene>
<organism evidence="2 3">
    <name type="scientific">Microbotryum saponariae</name>
    <dbReference type="NCBI Taxonomy" id="289078"/>
    <lineage>
        <taxon>Eukaryota</taxon>
        <taxon>Fungi</taxon>
        <taxon>Dikarya</taxon>
        <taxon>Basidiomycota</taxon>
        <taxon>Pucciniomycotina</taxon>
        <taxon>Microbotryomycetes</taxon>
        <taxon>Microbotryales</taxon>
        <taxon>Microbotryaceae</taxon>
        <taxon>Microbotryum</taxon>
    </lineage>
</organism>
<dbReference type="Proteomes" id="UP000249723">
    <property type="component" value="Unassembled WGS sequence"/>
</dbReference>
<dbReference type="EMBL" id="FMWP01000107">
    <property type="protein sequence ID" value="SDA00139.1"/>
    <property type="molecule type" value="Genomic_DNA"/>
</dbReference>
<feature type="compositionally biased region" description="Gly residues" evidence="1">
    <location>
        <begin position="395"/>
        <end position="404"/>
    </location>
</feature>
<proteinExistence type="predicted"/>
<feature type="compositionally biased region" description="Low complexity" evidence="1">
    <location>
        <begin position="286"/>
        <end position="307"/>
    </location>
</feature>
<feature type="compositionally biased region" description="Basic and acidic residues" evidence="1">
    <location>
        <begin position="1"/>
        <end position="13"/>
    </location>
</feature>
<protein>
    <submittedName>
        <fullName evidence="2">BZ3500_MvSof-1268-A1-R1_Chr9g10468 protein</fullName>
    </submittedName>
</protein>
<name>A0A2X0L3V6_9BASI</name>
<feature type="compositionally biased region" description="Low complexity" evidence="1">
    <location>
        <begin position="124"/>
        <end position="146"/>
    </location>
</feature>
<sequence>MGQDGEADRERSRVSNSVADSGAKGRETFLSRGSSPNAPRHSLDLNNAPLILTPIRVHQTISSSTTITLTTPATALPNDPSSLAKLIRQRHLVALQALYEQRTLQHIAQQERLALQRRQKRLAALGAEEGTTTTTTTTTTTSSSEVEMTEEVEEDPKVAEASDRQTVYKALYLSEPTSSTASTTAASTAPSSSSSSSSSSYSSSSASLPPPPIDRLGHAYDFVYHLAPNGSSDAYYHGPHPPPPSKIVNSIIKAYKNPPFFDPTGLTSNQLLPKATELFQAPFRNTASSSSTTTPSTTTLTTTPASAVPPTETIDVVEAELIASFSASCDERIGETLAKMEQPDREVALQRRDDARYAIGVANAAQLQQLQQHRSGAQMQVGSSGGVQGSVVGPQGAGGYGAWR</sequence>
<evidence type="ECO:0000256" key="1">
    <source>
        <dbReference type="SAM" id="MobiDB-lite"/>
    </source>
</evidence>
<keyword evidence="3" id="KW-1185">Reference proteome</keyword>
<dbReference type="AlphaFoldDB" id="A0A2X0L3V6"/>
<evidence type="ECO:0000313" key="2">
    <source>
        <dbReference type="EMBL" id="SDA00139.1"/>
    </source>
</evidence>
<feature type="region of interest" description="Disordered" evidence="1">
    <location>
        <begin position="284"/>
        <end position="307"/>
    </location>
</feature>
<feature type="region of interest" description="Disordered" evidence="1">
    <location>
        <begin position="179"/>
        <end position="209"/>
    </location>
</feature>
<feature type="region of interest" description="Disordered" evidence="1">
    <location>
        <begin position="1"/>
        <end position="42"/>
    </location>
</feature>
<feature type="region of interest" description="Disordered" evidence="1">
    <location>
        <begin position="124"/>
        <end position="163"/>
    </location>
</feature>
<feature type="region of interest" description="Disordered" evidence="1">
    <location>
        <begin position="380"/>
        <end position="404"/>
    </location>
</feature>
<accession>A0A2X0L3V6</accession>
<evidence type="ECO:0000313" key="3">
    <source>
        <dbReference type="Proteomes" id="UP000249723"/>
    </source>
</evidence>